<gene>
    <name evidence="1" type="ORF">KIN20_024362</name>
</gene>
<organism evidence="1 2">
    <name type="scientific">Parelaphostrongylus tenuis</name>
    <name type="common">Meningeal worm</name>
    <dbReference type="NCBI Taxonomy" id="148309"/>
    <lineage>
        <taxon>Eukaryota</taxon>
        <taxon>Metazoa</taxon>
        <taxon>Ecdysozoa</taxon>
        <taxon>Nematoda</taxon>
        <taxon>Chromadorea</taxon>
        <taxon>Rhabditida</taxon>
        <taxon>Rhabditina</taxon>
        <taxon>Rhabditomorpha</taxon>
        <taxon>Strongyloidea</taxon>
        <taxon>Metastrongylidae</taxon>
        <taxon>Parelaphostrongylus</taxon>
    </lineage>
</organism>
<comment type="caution">
    <text evidence="1">The sequence shown here is derived from an EMBL/GenBank/DDBJ whole genome shotgun (WGS) entry which is preliminary data.</text>
</comment>
<name>A0AAD5QW92_PARTN</name>
<keyword evidence="2" id="KW-1185">Reference proteome</keyword>
<protein>
    <recommendedName>
        <fullName evidence="3">Reverse transcriptase domain-containing protein</fullName>
    </recommendedName>
</protein>
<sequence length="101" mass="11772">MEPFDVSALYTNVSNESAMQAICELLTEHERTTNMYGFSIRQVYPLFTTLWTAQFYICSAYKECVETAWSSFKSHYRHVNVHESSQFFPPIESLKIPVDEC</sequence>
<accession>A0AAD5QW92</accession>
<evidence type="ECO:0000313" key="1">
    <source>
        <dbReference type="EMBL" id="KAJ1364299.1"/>
    </source>
</evidence>
<evidence type="ECO:0008006" key="3">
    <source>
        <dbReference type="Google" id="ProtNLM"/>
    </source>
</evidence>
<dbReference type="AlphaFoldDB" id="A0AAD5QW92"/>
<proteinExistence type="predicted"/>
<evidence type="ECO:0000313" key="2">
    <source>
        <dbReference type="Proteomes" id="UP001196413"/>
    </source>
</evidence>
<reference evidence="1" key="1">
    <citation type="submission" date="2021-06" db="EMBL/GenBank/DDBJ databases">
        <title>Parelaphostrongylus tenuis whole genome reference sequence.</title>
        <authorList>
            <person name="Garwood T.J."/>
            <person name="Larsen P.A."/>
            <person name="Fountain-Jones N.M."/>
            <person name="Garbe J.R."/>
            <person name="Macchietto M.G."/>
            <person name="Kania S.A."/>
            <person name="Gerhold R.W."/>
            <person name="Richards J.E."/>
            <person name="Wolf T.M."/>
        </authorList>
    </citation>
    <scope>NUCLEOTIDE SEQUENCE</scope>
    <source>
        <strain evidence="1">MNPRO001-30</strain>
        <tissue evidence="1">Meninges</tissue>
    </source>
</reference>
<dbReference type="Proteomes" id="UP001196413">
    <property type="component" value="Unassembled WGS sequence"/>
</dbReference>
<dbReference type="EMBL" id="JAHQIW010004924">
    <property type="protein sequence ID" value="KAJ1364299.1"/>
    <property type="molecule type" value="Genomic_DNA"/>
</dbReference>